<dbReference type="STRING" id="1555112.LIP_1694"/>
<dbReference type="Proteomes" id="UP000065807">
    <property type="component" value="Chromosome"/>
</dbReference>
<comment type="subcellular location">
    <subcellularLocation>
        <location evidence="2">Cytoplasm</location>
    </subcellularLocation>
</comment>
<keyword evidence="1 2" id="KW-0690">Ribosome biogenesis</keyword>
<dbReference type="SUPFAM" id="SSF89919">
    <property type="entry name" value="Ribosome-binding factor A, RbfA"/>
    <property type="match status" value="1"/>
</dbReference>
<dbReference type="HAMAP" id="MF_00003">
    <property type="entry name" value="RbfA"/>
    <property type="match status" value="1"/>
</dbReference>
<gene>
    <name evidence="2" type="primary">rbfA</name>
    <name evidence="3" type="ORF">LIP_1694</name>
</gene>
<comment type="function">
    <text evidence="2">One of several proteins that assist in the late maturation steps of the functional core of the 30S ribosomal subunit. Associates with free 30S ribosomal subunits (but not with 30S subunits that are part of 70S ribosomes or polysomes). Required for efficient processing of 16S rRNA. May interact with the 5'-terminal helix region of 16S rRNA.</text>
</comment>
<dbReference type="NCBIfam" id="TIGR00082">
    <property type="entry name" value="rbfA"/>
    <property type="match status" value="1"/>
</dbReference>
<dbReference type="EMBL" id="AP014924">
    <property type="protein sequence ID" value="BAS27540.1"/>
    <property type="molecule type" value="Genomic_DNA"/>
</dbReference>
<evidence type="ECO:0000256" key="2">
    <source>
        <dbReference type="HAMAP-Rule" id="MF_00003"/>
    </source>
</evidence>
<accession>A0A0K2SKB7</accession>
<dbReference type="InterPro" id="IPR023799">
    <property type="entry name" value="RbfA_dom_sf"/>
</dbReference>
<proteinExistence type="inferred from homology"/>
<sequence length="120" mass="13686">MASPLRVRRVAEQAKKELGDVVRNLKDPRVGFVTVTDVEVSNDLSHVKVFFSVYGDEEARRQAEEGLRAAQGFIRTELGRRIRLRLTPEVDFRFDASVERGARIDRLLHEIRTEGKEPGP</sequence>
<dbReference type="PATRIC" id="fig|1555112.3.peg.1728"/>
<dbReference type="PANTHER" id="PTHR33515:SF1">
    <property type="entry name" value="RIBOSOME-BINDING FACTOR A, CHLOROPLASTIC-RELATED"/>
    <property type="match status" value="1"/>
</dbReference>
<reference evidence="4" key="1">
    <citation type="submission" date="2015-07" db="EMBL/GenBank/DDBJ databases">
        <title>Complete genome sequence and phylogenetic analysis of Limnochorda pilosa.</title>
        <authorList>
            <person name="Watanabe M."/>
            <person name="Kojima H."/>
            <person name="Fukui M."/>
        </authorList>
    </citation>
    <scope>NUCLEOTIDE SEQUENCE [LARGE SCALE GENOMIC DNA]</scope>
    <source>
        <strain evidence="4">HC45</strain>
    </source>
</reference>
<evidence type="ECO:0000313" key="3">
    <source>
        <dbReference type="EMBL" id="BAS27540.1"/>
    </source>
</evidence>
<dbReference type="AlphaFoldDB" id="A0A0K2SKB7"/>
<keyword evidence="4" id="KW-1185">Reference proteome</keyword>
<reference evidence="4" key="2">
    <citation type="journal article" date="2016" name="Int. J. Syst. Evol. Microbiol.">
        <title>Complete genome sequence and cell structure of Limnochorda pilosa, a Gram-negative spore-former within the phylum Firmicutes.</title>
        <authorList>
            <person name="Watanabe M."/>
            <person name="Kojima H."/>
            <person name="Fukui M."/>
        </authorList>
    </citation>
    <scope>NUCLEOTIDE SEQUENCE [LARGE SCALE GENOMIC DNA]</scope>
    <source>
        <strain evidence="4">HC45</strain>
    </source>
</reference>
<dbReference type="Gene3D" id="3.30.300.20">
    <property type="match status" value="1"/>
</dbReference>
<dbReference type="GO" id="GO:0030490">
    <property type="term" value="P:maturation of SSU-rRNA"/>
    <property type="evidence" value="ECO:0007669"/>
    <property type="project" value="UniProtKB-UniRule"/>
</dbReference>
<comment type="similarity">
    <text evidence="2">Belongs to the RbfA family.</text>
</comment>
<keyword evidence="2" id="KW-0963">Cytoplasm</keyword>
<dbReference type="GO" id="GO:0005829">
    <property type="term" value="C:cytosol"/>
    <property type="evidence" value="ECO:0007669"/>
    <property type="project" value="TreeGrafter"/>
</dbReference>
<name>A0A0K2SKB7_LIMPI</name>
<dbReference type="KEGG" id="lpil:LIP_1694"/>
<dbReference type="InterPro" id="IPR015946">
    <property type="entry name" value="KH_dom-like_a/b"/>
</dbReference>
<dbReference type="GO" id="GO:0043024">
    <property type="term" value="F:ribosomal small subunit binding"/>
    <property type="evidence" value="ECO:0007669"/>
    <property type="project" value="TreeGrafter"/>
</dbReference>
<evidence type="ECO:0000256" key="1">
    <source>
        <dbReference type="ARBA" id="ARBA00022517"/>
    </source>
</evidence>
<organism evidence="3 4">
    <name type="scientific">Limnochorda pilosa</name>
    <dbReference type="NCBI Taxonomy" id="1555112"/>
    <lineage>
        <taxon>Bacteria</taxon>
        <taxon>Bacillati</taxon>
        <taxon>Bacillota</taxon>
        <taxon>Limnochordia</taxon>
        <taxon>Limnochordales</taxon>
        <taxon>Limnochordaceae</taxon>
        <taxon>Limnochorda</taxon>
    </lineage>
</organism>
<dbReference type="InterPro" id="IPR020053">
    <property type="entry name" value="Ribosome-bd_factorA_CS"/>
</dbReference>
<dbReference type="PROSITE" id="PS01319">
    <property type="entry name" value="RBFA"/>
    <property type="match status" value="1"/>
</dbReference>
<evidence type="ECO:0000313" key="4">
    <source>
        <dbReference type="Proteomes" id="UP000065807"/>
    </source>
</evidence>
<dbReference type="Pfam" id="PF02033">
    <property type="entry name" value="RBFA"/>
    <property type="match status" value="1"/>
</dbReference>
<comment type="subunit">
    <text evidence="2">Monomer. Binds 30S ribosomal subunits, but not 50S ribosomal subunits or 70S ribosomes.</text>
</comment>
<protein>
    <recommendedName>
        <fullName evidence="2">Ribosome-binding factor A</fullName>
    </recommendedName>
</protein>
<dbReference type="PANTHER" id="PTHR33515">
    <property type="entry name" value="RIBOSOME-BINDING FACTOR A, CHLOROPLASTIC-RELATED"/>
    <property type="match status" value="1"/>
</dbReference>
<dbReference type="InterPro" id="IPR000238">
    <property type="entry name" value="RbfA"/>
</dbReference>